<dbReference type="InterPro" id="IPR023772">
    <property type="entry name" value="DNA-bd_HTH_TetR-type_CS"/>
</dbReference>
<accession>A0ABU1S4Q3</accession>
<protein>
    <submittedName>
        <fullName evidence="4">AcrR family transcriptional regulator</fullName>
    </submittedName>
</protein>
<gene>
    <name evidence="4" type="ORF">J2W95_002728</name>
</gene>
<dbReference type="InterPro" id="IPR041474">
    <property type="entry name" value="NicS_C"/>
</dbReference>
<dbReference type="PANTHER" id="PTHR30328">
    <property type="entry name" value="TRANSCRIPTIONAL REPRESSOR"/>
    <property type="match status" value="1"/>
</dbReference>
<feature type="DNA-binding region" description="H-T-H motif" evidence="2">
    <location>
        <begin position="29"/>
        <end position="48"/>
    </location>
</feature>
<evidence type="ECO:0000256" key="1">
    <source>
        <dbReference type="ARBA" id="ARBA00023125"/>
    </source>
</evidence>
<dbReference type="Pfam" id="PF17938">
    <property type="entry name" value="TetR_C_29"/>
    <property type="match status" value="1"/>
</dbReference>
<evidence type="ECO:0000259" key="3">
    <source>
        <dbReference type="PROSITE" id="PS50977"/>
    </source>
</evidence>
<dbReference type="Gene3D" id="1.10.10.60">
    <property type="entry name" value="Homeodomain-like"/>
    <property type="match status" value="1"/>
</dbReference>
<dbReference type="Gene3D" id="1.10.357.10">
    <property type="entry name" value="Tetracycline Repressor, domain 2"/>
    <property type="match status" value="1"/>
</dbReference>
<reference evidence="4 5" key="1">
    <citation type="submission" date="2023-07" db="EMBL/GenBank/DDBJ databases">
        <title>Sorghum-associated microbial communities from plants grown in Nebraska, USA.</title>
        <authorList>
            <person name="Schachtman D."/>
        </authorList>
    </citation>
    <scope>NUCLEOTIDE SEQUENCE [LARGE SCALE GENOMIC DNA]</scope>
    <source>
        <strain evidence="4 5">BE124</strain>
    </source>
</reference>
<evidence type="ECO:0000313" key="4">
    <source>
        <dbReference type="EMBL" id="MDR6846017.1"/>
    </source>
</evidence>
<dbReference type="InterPro" id="IPR050109">
    <property type="entry name" value="HTH-type_TetR-like_transc_reg"/>
</dbReference>
<keyword evidence="1 2" id="KW-0238">DNA-binding</keyword>
<evidence type="ECO:0000313" key="5">
    <source>
        <dbReference type="Proteomes" id="UP001261871"/>
    </source>
</evidence>
<dbReference type="SUPFAM" id="SSF48498">
    <property type="entry name" value="Tetracyclin repressor-like, C-terminal domain"/>
    <property type="match status" value="1"/>
</dbReference>
<dbReference type="PANTHER" id="PTHR30328:SF54">
    <property type="entry name" value="HTH-TYPE TRANSCRIPTIONAL REPRESSOR SCO4008"/>
    <property type="match status" value="1"/>
</dbReference>
<dbReference type="InterPro" id="IPR009057">
    <property type="entry name" value="Homeodomain-like_sf"/>
</dbReference>
<sequence>MKTDFNEKQIQILRVAETLFAEKGFDGTSIRDIAKEAKINIAMVSYYFGSKEQLLESIIVNRAVDIKLQLDILTLEDLDPLQKINKLIELYIDKINSNRCIYKIIHFEFSSSQRVINLQAFTELKKGNLKSLETIIQDGQEKGIFRKDIIVPLLTTTILGTYFHFHLNRMFFQNLLNLNTEEEYNTYIKTTLTMHIQQTIKALLTYES</sequence>
<name>A0ABU1S4Q3_9FLAO</name>
<dbReference type="Proteomes" id="UP001261871">
    <property type="component" value="Unassembled WGS sequence"/>
</dbReference>
<dbReference type="InterPro" id="IPR036271">
    <property type="entry name" value="Tet_transcr_reg_TetR-rel_C_sf"/>
</dbReference>
<dbReference type="InterPro" id="IPR001647">
    <property type="entry name" value="HTH_TetR"/>
</dbReference>
<dbReference type="Pfam" id="PF00440">
    <property type="entry name" value="TetR_N"/>
    <property type="match status" value="1"/>
</dbReference>
<dbReference type="RefSeq" id="WP_310007842.1">
    <property type="nucleotide sequence ID" value="NZ_JAVDTX010000006.1"/>
</dbReference>
<feature type="domain" description="HTH tetR-type" evidence="3">
    <location>
        <begin position="6"/>
        <end position="66"/>
    </location>
</feature>
<dbReference type="PRINTS" id="PR00455">
    <property type="entry name" value="HTHTETR"/>
</dbReference>
<comment type="caution">
    <text evidence="4">The sequence shown here is derived from an EMBL/GenBank/DDBJ whole genome shotgun (WGS) entry which is preliminary data.</text>
</comment>
<evidence type="ECO:0000256" key="2">
    <source>
        <dbReference type="PROSITE-ProRule" id="PRU00335"/>
    </source>
</evidence>
<keyword evidence="5" id="KW-1185">Reference proteome</keyword>
<proteinExistence type="predicted"/>
<dbReference type="PROSITE" id="PS01081">
    <property type="entry name" value="HTH_TETR_1"/>
    <property type="match status" value="1"/>
</dbReference>
<dbReference type="SUPFAM" id="SSF46689">
    <property type="entry name" value="Homeodomain-like"/>
    <property type="match status" value="1"/>
</dbReference>
<dbReference type="EMBL" id="JAVDTX010000006">
    <property type="protein sequence ID" value="MDR6846017.1"/>
    <property type="molecule type" value="Genomic_DNA"/>
</dbReference>
<dbReference type="PROSITE" id="PS50977">
    <property type="entry name" value="HTH_TETR_2"/>
    <property type="match status" value="1"/>
</dbReference>
<organism evidence="4 5">
    <name type="scientific">Flavobacterium granuli</name>
    <dbReference type="NCBI Taxonomy" id="280093"/>
    <lineage>
        <taxon>Bacteria</taxon>
        <taxon>Pseudomonadati</taxon>
        <taxon>Bacteroidota</taxon>
        <taxon>Flavobacteriia</taxon>
        <taxon>Flavobacteriales</taxon>
        <taxon>Flavobacteriaceae</taxon>
        <taxon>Flavobacterium</taxon>
    </lineage>
</organism>